<keyword evidence="6" id="KW-0408">Iron</keyword>
<dbReference type="PANTHER" id="PTHR43020:SF2">
    <property type="entry name" value="MITOCHONDRIAL TRNA METHYLTHIOTRANSFERASE CDK5RAP1"/>
    <property type="match status" value="1"/>
</dbReference>
<feature type="domain" description="Radical SAM core" evidence="9">
    <location>
        <begin position="145"/>
        <end position="381"/>
    </location>
</feature>
<dbReference type="NCBIfam" id="TIGR00089">
    <property type="entry name" value="MiaB/RimO family radical SAM methylthiotransferase"/>
    <property type="match status" value="1"/>
</dbReference>
<keyword evidence="4" id="KW-0949">S-adenosyl-L-methionine</keyword>
<dbReference type="GO" id="GO:0051539">
    <property type="term" value="F:4 iron, 4 sulfur cluster binding"/>
    <property type="evidence" value="ECO:0007669"/>
    <property type="project" value="UniProtKB-KW"/>
</dbReference>
<feature type="domain" description="MTTase N-terminal" evidence="8">
    <location>
        <begin position="2"/>
        <end position="129"/>
    </location>
</feature>
<dbReference type="RefSeq" id="WP_151149636.1">
    <property type="nucleotide sequence ID" value="NZ_WAIE01000001.1"/>
</dbReference>
<dbReference type="Pfam" id="PF00919">
    <property type="entry name" value="UPF0004"/>
    <property type="match status" value="1"/>
</dbReference>
<dbReference type="InterPro" id="IPR005839">
    <property type="entry name" value="Methylthiotransferase"/>
</dbReference>
<dbReference type="GO" id="GO:0035597">
    <property type="term" value="F:tRNA-2-methylthio-N(6)-dimethylallyladenosine(37) synthase activity"/>
    <property type="evidence" value="ECO:0007669"/>
    <property type="project" value="TreeGrafter"/>
</dbReference>
<evidence type="ECO:0000259" key="9">
    <source>
        <dbReference type="PROSITE" id="PS51918"/>
    </source>
</evidence>
<dbReference type="Gene3D" id="3.40.50.12160">
    <property type="entry name" value="Methylthiotransferase, N-terminal domain"/>
    <property type="match status" value="1"/>
</dbReference>
<organism evidence="10 11">
    <name type="scientific">Pseudodesulfovibrio senegalensis</name>
    <dbReference type="NCBI Taxonomy" id="1721087"/>
    <lineage>
        <taxon>Bacteria</taxon>
        <taxon>Pseudomonadati</taxon>
        <taxon>Thermodesulfobacteriota</taxon>
        <taxon>Desulfovibrionia</taxon>
        <taxon>Desulfovibrionales</taxon>
        <taxon>Desulfovibrionaceae</taxon>
    </lineage>
</organism>
<evidence type="ECO:0000259" key="8">
    <source>
        <dbReference type="PROSITE" id="PS51449"/>
    </source>
</evidence>
<dbReference type="PROSITE" id="PS01278">
    <property type="entry name" value="MTTASE_RADICAL"/>
    <property type="match status" value="1"/>
</dbReference>
<dbReference type="PANTHER" id="PTHR43020">
    <property type="entry name" value="CDK5 REGULATORY SUBUNIT-ASSOCIATED PROTEIN 1"/>
    <property type="match status" value="1"/>
</dbReference>
<dbReference type="EMBL" id="WAIE01000001">
    <property type="protein sequence ID" value="KAB1443304.1"/>
    <property type="molecule type" value="Genomic_DNA"/>
</dbReference>
<evidence type="ECO:0000313" key="11">
    <source>
        <dbReference type="Proteomes" id="UP000438699"/>
    </source>
</evidence>
<dbReference type="InterPro" id="IPR006638">
    <property type="entry name" value="Elp3/MiaA/NifB-like_rSAM"/>
</dbReference>
<dbReference type="SMART" id="SM00729">
    <property type="entry name" value="Elp3"/>
    <property type="match status" value="1"/>
</dbReference>
<evidence type="ECO:0000256" key="2">
    <source>
        <dbReference type="ARBA" id="ARBA00022485"/>
    </source>
</evidence>
<dbReference type="GO" id="GO:0005829">
    <property type="term" value="C:cytosol"/>
    <property type="evidence" value="ECO:0007669"/>
    <property type="project" value="TreeGrafter"/>
</dbReference>
<comment type="cofactor">
    <cofactor evidence="1">
        <name>[4Fe-4S] cluster</name>
        <dbReference type="ChEBI" id="CHEBI:49883"/>
    </cofactor>
</comment>
<evidence type="ECO:0000256" key="4">
    <source>
        <dbReference type="ARBA" id="ARBA00022691"/>
    </source>
</evidence>
<proteinExistence type="predicted"/>
<dbReference type="InterPro" id="IPR013848">
    <property type="entry name" value="Methylthiotransferase_N"/>
</dbReference>
<dbReference type="OrthoDB" id="9805215at2"/>
<dbReference type="SUPFAM" id="SSF102114">
    <property type="entry name" value="Radical SAM enzymes"/>
    <property type="match status" value="1"/>
</dbReference>
<dbReference type="Proteomes" id="UP000438699">
    <property type="component" value="Unassembled WGS sequence"/>
</dbReference>
<evidence type="ECO:0000256" key="7">
    <source>
        <dbReference type="ARBA" id="ARBA00023014"/>
    </source>
</evidence>
<keyword evidence="2" id="KW-0004">4Fe-4S</keyword>
<dbReference type="Pfam" id="PF04055">
    <property type="entry name" value="Radical_SAM"/>
    <property type="match status" value="1"/>
</dbReference>
<sequence>MIRFYTATLGCKINQYETRSIAEAWCGNSGRGRSPEAIAEKAVEVDDPSCADVILVNSCAVTANAVSDLRQSVRRFYRDNPEARIIITGCAAQVMGDDLAELPGVVRVVAQENKAELLAGPDAGGAASTADQGSDPVFMPFHISEYDRARPVVKVQDGCSHRCTFCIVPLARGRSVSRPVAEIENEVGRLLAAGFREMILSGVNLRHFGRDLLPRQDFWSMVAHLEATFAGQWAGRARFRISSLEPGQLDNHALDVLAESRLVCPQLHVSLQSGDPQVLKRMGRGHYSPEQALDFCDKLRDIWPEYGLGADLLVGFPGETEEQFENTMDVCRRLPLTYGHVFPYSQRPGTPAAKMTDQVDVPVRKQRAARLRAVVNEKKKAFLQHLGTLPELLVLVQDESGKGICEFYAPCRIQAGGCTLRPRSLVRCRPVELCSGVLQCVPV</sequence>
<dbReference type="Gene3D" id="3.80.30.20">
    <property type="entry name" value="tm_1862 like domain"/>
    <property type="match status" value="1"/>
</dbReference>
<evidence type="ECO:0000256" key="1">
    <source>
        <dbReference type="ARBA" id="ARBA00001966"/>
    </source>
</evidence>
<dbReference type="PROSITE" id="PS51918">
    <property type="entry name" value="RADICAL_SAM"/>
    <property type="match status" value="1"/>
</dbReference>
<name>A0A6N6N5H0_9BACT</name>
<evidence type="ECO:0000256" key="5">
    <source>
        <dbReference type="ARBA" id="ARBA00022723"/>
    </source>
</evidence>
<keyword evidence="5" id="KW-0479">Metal-binding</keyword>
<keyword evidence="3 10" id="KW-0808">Transferase</keyword>
<comment type="caution">
    <text evidence="10">The sequence shown here is derived from an EMBL/GenBank/DDBJ whole genome shotgun (WGS) entry which is preliminary data.</text>
</comment>
<protein>
    <submittedName>
        <fullName evidence="10">MiaB/RimO family radical SAM methylthiotransferase</fullName>
        <ecNumber evidence="10">2.8.4.-</ecNumber>
    </submittedName>
</protein>
<dbReference type="InterPro" id="IPR007197">
    <property type="entry name" value="rSAM"/>
</dbReference>
<evidence type="ECO:0000256" key="3">
    <source>
        <dbReference type="ARBA" id="ARBA00022679"/>
    </source>
</evidence>
<dbReference type="InterPro" id="IPR020612">
    <property type="entry name" value="Methylthiotransferase_CS"/>
</dbReference>
<reference evidence="10 11" key="1">
    <citation type="journal article" date="2017" name="Int. J. Syst. Evol. Microbiol.">
        <title>Desulfovibrio senegalensis sp. nov., a mesophilic sulfate reducer isolated from marine sediment.</title>
        <authorList>
            <person name="Thioye A."/>
            <person name="Gam Z.B.A."/>
            <person name="Mbengue M."/>
            <person name="Cayol J.L."/>
            <person name="Joseph-Bartoli M."/>
            <person name="Toure-Kane C."/>
            <person name="Labat M."/>
        </authorList>
    </citation>
    <scope>NUCLEOTIDE SEQUENCE [LARGE SCALE GENOMIC DNA]</scope>
    <source>
        <strain evidence="10 11">DSM 101509</strain>
    </source>
</reference>
<dbReference type="CDD" id="cd01335">
    <property type="entry name" value="Radical_SAM"/>
    <property type="match status" value="1"/>
</dbReference>
<evidence type="ECO:0000313" key="10">
    <source>
        <dbReference type="EMBL" id="KAB1443304.1"/>
    </source>
</evidence>
<keyword evidence="11" id="KW-1185">Reference proteome</keyword>
<dbReference type="InterPro" id="IPR023404">
    <property type="entry name" value="rSAM_horseshoe"/>
</dbReference>
<dbReference type="EC" id="2.8.4.-" evidence="10"/>
<dbReference type="SFLD" id="SFLDS00029">
    <property type="entry name" value="Radical_SAM"/>
    <property type="match status" value="1"/>
</dbReference>
<evidence type="ECO:0000256" key="6">
    <source>
        <dbReference type="ARBA" id="ARBA00023004"/>
    </source>
</evidence>
<accession>A0A6N6N5H0</accession>
<keyword evidence="7" id="KW-0411">Iron-sulfur</keyword>
<dbReference type="InterPro" id="IPR038135">
    <property type="entry name" value="Methylthiotransferase_N_sf"/>
</dbReference>
<dbReference type="AlphaFoldDB" id="A0A6N6N5H0"/>
<dbReference type="InterPro" id="IPR058240">
    <property type="entry name" value="rSAM_sf"/>
</dbReference>
<gene>
    <name evidence="10" type="ORF">F8A88_03315</name>
</gene>
<dbReference type="PROSITE" id="PS51449">
    <property type="entry name" value="MTTASE_N"/>
    <property type="match status" value="1"/>
</dbReference>
<dbReference type="GO" id="GO:0046872">
    <property type="term" value="F:metal ion binding"/>
    <property type="evidence" value="ECO:0007669"/>
    <property type="project" value="UniProtKB-KW"/>
</dbReference>
<dbReference type="SFLD" id="SFLDG01082">
    <property type="entry name" value="B12-binding_domain_containing"/>
    <property type="match status" value="1"/>
</dbReference>